<evidence type="ECO:0000259" key="10">
    <source>
        <dbReference type="PROSITE" id="PS50234"/>
    </source>
</evidence>
<keyword evidence="2" id="KW-0193">Cuticle</keyword>
<dbReference type="InterPro" id="IPR002035">
    <property type="entry name" value="VWF_A"/>
</dbReference>
<dbReference type="Pfam" id="PF00092">
    <property type="entry name" value="VWA"/>
    <property type="match status" value="1"/>
</dbReference>
<dbReference type="InterPro" id="IPR056953">
    <property type="entry name" value="CUT_N"/>
</dbReference>
<organism evidence="12 13">
    <name type="scientific">Caenorhabditis bovis</name>
    <dbReference type="NCBI Taxonomy" id="2654633"/>
    <lineage>
        <taxon>Eukaryota</taxon>
        <taxon>Metazoa</taxon>
        <taxon>Ecdysozoa</taxon>
        <taxon>Nematoda</taxon>
        <taxon>Chromadorea</taxon>
        <taxon>Rhabditida</taxon>
        <taxon>Rhabditina</taxon>
        <taxon>Rhabditomorpha</taxon>
        <taxon>Rhabditoidea</taxon>
        <taxon>Rhabditidae</taxon>
        <taxon>Peloderinae</taxon>
        <taxon>Caenorhabditis</taxon>
    </lineage>
</organism>
<dbReference type="PANTHER" id="PTHR22907:SF47">
    <property type="entry name" value="CUTICLIN-6"/>
    <property type="match status" value="1"/>
</dbReference>
<evidence type="ECO:0000259" key="11">
    <source>
        <dbReference type="PROSITE" id="PS51034"/>
    </source>
</evidence>
<feature type="region of interest" description="Disordered" evidence="8">
    <location>
        <begin position="181"/>
        <end position="205"/>
    </location>
</feature>
<dbReference type="EMBL" id="CADEPM010000003">
    <property type="protein sequence ID" value="CAB3401678.1"/>
    <property type="molecule type" value="Genomic_DNA"/>
</dbReference>
<accession>A0A8S1ENU5</accession>
<feature type="domain" description="ZP" evidence="11">
    <location>
        <begin position="556"/>
        <end position="802"/>
    </location>
</feature>
<feature type="region of interest" description="Disordered" evidence="8">
    <location>
        <begin position="261"/>
        <end position="318"/>
    </location>
</feature>
<dbReference type="GO" id="GO:0005886">
    <property type="term" value="C:plasma membrane"/>
    <property type="evidence" value="ECO:0007669"/>
    <property type="project" value="UniProtKB-SubCell"/>
</dbReference>
<dbReference type="AlphaFoldDB" id="A0A8S1ENU5"/>
<sequence>MRIDQIWILTLIIECRPSTADADLDASLLWLKPIRTMLFNDVFLKMVHQHLQMELWRHIADHPQSTTIPLRYDDAPVLPCNKKQVPGSLAEICAICEPIIRDRNRILSKKSEFRNGRESSESTSTYVSFGILFVILIVAIGSAVKLTFVLRDELHKLTVVKEEQKENARLEMLAEEANDEIQSGRSFARNRKRQSKMEIDEDEKSDPNIAHKKVAVVSNIRNNDLKRAMKPSAFVELQKVFYDPTQNEVFDIGTDVDLMDDEMDDEPTEKKDGTMESTVATMGSQRNLKSAKANQTGKRKMKKKKKKEEEKTKNSKSIINEPKTRDEMIPRAGFLFIAVGLIGVVGSNPIDNGLVDSELIHECITHKAVEVIVVLDASGSIGGETFKNQLDFVMHLASRLNISEDGSHMALIQFAENPKLEFSLGQFNHPTQLEWAIQRIEYQSGATNTGQALRLTLDKGLRGARAGVPKVAIVITDGQSQDDVSEPSQLLRDADVMVYAIGVTNLVNVHQLHQMTGNPVRVFTVETFEQLDKALADSLTWSMCKTEFRPGTPEIICGPDRIGVKASTKEPFEGNVFVQDHFHDDECRAGPEKFPDSRSIGLTVPFSACNVHRYRSLNPKGIFVEVTIVFMFHSLFMTKTDQTVKVQCFYMEADKHVTVPLSVSMITTVFREQIYQMPQCAYTLRKGSADGPIVRYATLGESVYHRWECIEVEGVDKDTFGMLVHSCYVDNGFGDRVEILDANGCGLDAVLLSTPDYDTSLRLATKPYHVFKYADRPVLQFQCQVTLCLKYDGGCDGVTPPKNCKKLPGEDAHHHHHPHEHKLVRRLADGVGTIDVFTESVTILEQEPICRDESAEVPQTLMLIFTIANVLVSGATIAIWVFVVRRHTKSN</sequence>
<reference evidence="12 13" key="1">
    <citation type="submission" date="2020-04" db="EMBL/GenBank/DDBJ databases">
        <authorList>
            <person name="Laetsch R D."/>
            <person name="Stevens L."/>
            <person name="Kumar S."/>
            <person name="Blaxter L. M."/>
        </authorList>
    </citation>
    <scope>NUCLEOTIDE SEQUENCE [LARGE SCALE GENOMIC DNA]</scope>
</reference>
<dbReference type="InterPro" id="IPR051962">
    <property type="entry name" value="Cuticlin"/>
</dbReference>
<dbReference type="InterPro" id="IPR001507">
    <property type="entry name" value="ZP_dom"/>
</dbReference>
<proteinExistence type="predicted"/>
<dbReference type="PRINTS" id="PR00453">
    <property type="entry name" value="VWFADOMAIN"/>
</dbReference>
<evidence type="ECO:0000256" key="5">
    <source>
        <dbReference type="ARBA" id="ARBA00022729"/>
    </source>
</evidence>
<comment type="caution">
    <text evidence="12">The sequence shown here is derived from an EMBL/GenBank/DDBJ whole genome shotgun (WGS) entry which is preliminary data.</text>
</comment>
<feature type="compositionally biased region" description="Basic residues" evidence="8">
    <location>
        <begin position="297"/>
        <end position="306"/>
    </location>
</feature>
<dbReference type="SUPFAM" id="SSF53300">
    <property type="entry name" value="vWA-like"/>
    <property type="match status" value="1"/>
</dbReference>
<keyword evidence="6 9" id="KW-1133">Transmembrane helix</keyword>
<evidence type="ECO:0000313" key="12">
    <source>
        <dbReference type="EMBL" id="CAB3401678.1"/>
    </source>
</evidence>
<keyword evidence="13" id="KW-1185">Reference proteome</keyword>
<dbReference type="Pfam" id="PF25301">
    <property type="entry name" value="CUT_C"/>
    <property type="match status" value="1"/>
</dbReference>
<evidence type="ECO:0000256" key="9">
    <source>
        <dbReference type="SAM" id="Phobius"/>
    </source>
</evidence>
<dbReference type="OrthoDB" id="6132182at2759"/>
<evidence type="ECO:0000256" key="4">
    <source>
        <dbReference type="ARBA" id="ARBA00022692"/>
    </source>
</evidence>
<dbReference type="Proteomes" id="UP000494206">
    <property type="component" value="Unassembled WGS sequence"/>
</dbReference>
<evidence type="ECO:0000256" key="7">
    <source>
        <dbReference type="ARBA" id="ARBA00023136"/>
    </source>
</evidence>
<feature type="domain" description="VWFA" evidence="10">
    <location>
        <begin position="370"/>
        <end position="539"/>
    </location>
</feature>
<dbReference type="InterPro" id="IPR057475">
    <property type="entry name" value="CUT_C"/>
</dbReference>
<feature type="transmembrane region" description="Helical" evidence="9">
    <location>
        <begin position="126"/>
        <end position="148"/>
    </location>
</feature>
<dbReference type="PANTHER" id="PTHR22907">
    <property type="entry name" value="GH04558P"/>
    <property type="match status" value="1"/>
</dbReference>
<keyword evidence="4 9" id="KW-0812">Transmembrane</keyword>
<dbReference type="CDD" id="cd01472">
    <property type="entry name" value="vWA_collagen"/>
    <property type="match status" value="1"/>
</dbReference>
<dbReference type="PROSITE" id="PS50234">
    <property type="entry name" value="VWFA"/>
    <property type="match status" value="1"/>
</dbReference>
<keyword evidence="3" id="KW-1003">Cell membrane</keyword>
<dbReference type="InterPro" id="IPR036465">
    <property type="entry name" value="vWFA_dom_sf"/>
</dbReference>
<dbReference type="Pfam" id="PF25057">
    <property type="entry name" value="CUT_N"/>
    <property type="match status" value="1"/>
</dbReference>
<dbReference type="SMART" id="SM00327">
    <property type="entry name" value="VWA"/>
    <property type="match status" value="1"/>
</dbReference>
<evidence type="ECO:0000256" key="8">
    <source>
        <dbReference type="SAM" id="MobiDB-lite"/>
    </source>
</evidence>
<dbReference type="SMART" id="SM00241">
    <property type="entry name" value="ZP"/>
    <property type="match status" value="1"/>
</dbReference>
<dbReference type="GO" id="GO:0042302">
    <property type="term" value="F:structural constituent of cuticle"/>
    <property type="evidence" value="ECO:0007669"/>
    <property type="project" value="UniProtKB-KW"/>
</dbReference>
<evidence type="ECO:0000313" key="13">
    <source>
        <dbReference type="Proteomes" id="UP000494206"/>
    </source>
</evidence>
<evidence type="ECO:0000256" key="3">
    <source>
        <dbReference type="ARBA" id="ARBA00022475"/>
    </source>
</evidence>
<gene>
    <name evidence="12" type="ORF">CBOVIS_LOCUS4392</name>
</gene>
<name>A0A8S1ENU5_9PELO</name>
<comment type="subcellular location">
    <subcellularLocation>
        <location evidence="1">Cell membrane</location>
        <topology evidence="1">Single-pass type I membrane protein</topology>
    </subcellularLocation>
</comment>
<keyword evidence="5" id="KW-0732">Signal</keyword>
<keyword evidence="7 9" id="KW-0472">Membrane</keyword>
<evidence type="ECO:0000256" key="2">
    <source>
        <dbReference type="ARBA" id="ARBA00022460"/>
    </source>
</evidence>
<evidence type="ECO:0000256" key="6">
    <source>
        <dbReference type="ARBA" id="ARBA00022989"/>
    </source>
</evidence>
<dbReference type="PROSITE" id="PS51034">
    <property type="entry name" value="ZP_2"/>
    <property type="match status" value="1"/>
</dbReference>
<evidence type="ECO:0000256" key="1">
    <source>
        <dbReference type="ARBA" id="ARBA00004251"/>
    </source>
</evidence>
<protein>
    <submittedName>
        <fullName evidence="12">Uncharacterized protein</fullName>
    </submittedName>
</protein>
<feature type="compositionally biased region" description="Polar residues" evidence="8">
    <location>
        <begin position="275"/>
        <end position="296"/>
    </location>
</feature>
<dbReference type="Gene3D" id="3.40.50.410">
    <property type="entry name" value="von Willebrand factor, type A domain"/>
    <property type="match status" value="1"/>
</dbReference>
<feature type="transmembrane region" description="Helical" evidence="9">
    <location>
        <begin position="861"/>
        <end position="883"/>
    </location>
</feature>